<organism evidence="2 3">
    <name type="scientific">Tothia fuscella</name>
    <dbReference type="NCBI Taxonomy" id="1048955"/>
    <lineage>
        <taxon>Eukaryota</taxon>
        <taxon>Fungi</taxon>
        <taxon>Dikarya</taxon>
        <taxon>Ascomycota</taxon>
        <taxon>Pezizomycotina</taxon>
        <taxon>Dothideomycetes</taxon>
        <taxon>Pleosporomycetidae</taxon>
        <taxon>Venturiales</taxon>
        <taxon>Cylindrosympodiaceae</taxon>
        <taxon>Tothia</taxon>
    </lineage>
</organism>
<accession>A0A9P4NGY9</accession>
<sequence>MVKESGLSILTAREYFAAIKASVVQGGFNNQADAYFKFILISRTNHSTLDQFLAAFNTRYIKAKECNMGTTPAQSIVHLTALVRTTWNTTASPETYTHADYLKFLQQARDKAKVNTKTSTSIGAAAAPRSQSNNNNKDGTLGNISANALGKRYNELTQAEKEKL</sequence>
<gene>
    <name evidence="2" type="ORF">EJ08DRAFT_702336</name>
</gene>
<dbReference type="EMBL" id="MU007106">
    <property type="protein sequence ID" value="KAF2420743.1"/>
    <property type="molecule type" value="Genomic_DNA"/>
</dbReference>
<evidence type="ECO:0000313" key="2">
    <source>
        <dbReference type="EMBL" id="KAF2420743.1"/>
    </source>
</evidence>
<feature type="compositionally biased region" description="Polar residues" evidence="1">
    <location>
        <begin position="129"/>
        <end position="145"/>
    </location>
</feature>
<protein>
    <submittedName>
        <fullName evidence="2">Uncharacterized protein</fullName>
    </submittedName>
</protein>
<name>A0A9P4NGY9_9PEZI</name>
<dbReference type="Proteomes" id="UP000800235">
    <property type="component" value="Unassembled WGS sequence"/>
</dbReference>
<comment type="caution">
    <text evidence="2">The sequence shown here is derived from an EMBL/GenBank/DDBJ whole genome shotgun (WGS) entry which is preliminary data.</text>
</comment>
<feature type="region of interest" description="Disordered" evidence="1">
    <location>
        <begin position="119"/>
        <end position="145"/>
    </location>
</feature>
<reference evidence="2" key="1">
    <citation type="journal article" date="2020" name="Stud. Mycol.">
        <title>101 Dothideomycetes genomes: a test case for predicting lifestyles and emergence of pathogens.</title>
        <authorList>
            <person name="Haridas S."/>
            <person name="Albert R."/>
            <person name="Binder M."/>
            <person name="Bloem J."/>
            <person name="Labutti K."/>
            <person name="Salamov A."/>
            <person name="Andreopoulos B."/>
            <person name="Baker S."/>
            <person name="Barry K."/>
            <person name="Bills G."/>
            <person name="Bluhm B."/>
            <person name="Cannon C."/>
            <person name="Castanera R."/>
            <person name="Culley D."/>
            <person name="Daum C."/>
            <person name="Ezra D."/>
            <person name="Gonzalez J."/>
            <person name="Henrissat B."/>
            <person name="Kuo A."/>
            <person name="Liang C."/>
            <person name="Lipzen A."/>
            <person name="Lutzoni F."/>
            <person name="Magnuson J."/>
            <person name="Mondo S."/>
            <person name="Nolan M."/>
            <person name="Ohm R."/>
            <person name="Pangilinan J."/>
            <person name="Park H.-J."/>
            <person name="Ramirez L."/>
            <person name="Alfaro M."/>
            <person name="Sun H."/>
            <person name="Tritt A."/>
            <person name="Yoshinaga Y."/>
            <person name="Zwiers L.-H."/>
            <person name="Turgeon B."/>
            <person name="Goodwin S."/>
            <person name="Spatafora J."/>
            <person name="Crous P."/>
            <person name="Grigoriev I."/>
        </authorList>
    </citation>
    <scope>NUCLEOTIDE SEQUENCE</scope>
    <source>
        <strain evidence="2">CBS 130266</strain>
    </source>
</reference>
<dbReference type="OrthoDB" id="4446873at2759"/>
<proteinExistence type="predicted"/>
<evidence type="ECO:0000313" key="3">
    <source>
        <dbReference type="Proteomes" id="UP000800235"/>
    </source>
</evidence>
<dbReference type="AlphaFoldDB" id="A0A9P4NGY9"/>
<keyword evidence="3" id="KW-1185">Reference proteome</keyword>
<evidence type="ECO:0000256" key="1">
    <source>
        <dbReference type="SAM" id="MobiDB-lite"/>
    </source>
</evidence>